<evidence type="ECO:0000313" key="2">
    <source>
        <dbReference type="Ensembl" id="ENSFALP00000024966.1"/>
    </source>
</evidence>
<reference evidence="2" key="3">
    <citation type="submission" date="2025-09" db="UniProtKB">
        <authorList>
            <consortium name="Ensembl"/>
        </authorList>
    </citation>
    <scope>IDENTIFICATION</scope>
</reference>
<feature type="region of interest" description="Disordered" evidence="1">
    <location>
        <begin position="67"/>
        <end position="86"/>
    </location>
</feature>
<keyword evidence="3" id="KW-1185">Reference proteome</keyword>
<dbReference type="AlphaFoldDB" id="A0A803VQG0"/>
<accession>A0A803VQG0</accession>
<proteinExistence type="predicted"/>
<dbReference type="Proteomes" id="UP000016665">
    <property type="component" value="Chromosome 18"/>
</dbReference>
<sequence>ELSYFPDSAGHWPGPKLPAYPHVVESNADLLAEVLAEERDLGVPLAEVIEHDELCIHLHPSLDGLGGRAAKGTHPGHSQAGRSCCSVPRVTPHQVTSWAQAPLPQATA</sequence>
<name>A0A803VQG0_FICAL</name>
<reference evidence="2" key="2">
    <citation type="submission" date="2025-08" db="UniProtKB">
        <authorList>
            <consortium name="Ensembl"/>
        </authorList>
    </citation>
    <scope>IDENTIFICATION</scope>
</reference>
<protein>
    <submittedName>
        <fullName evidence="2">Uncharacterized protein</fullName>
    </submittedName>
</protein>
<reference evidence="2 3" key="1">
    <citation type="journal article" date="2012" name="Nature">
        <title>The genomic landscape of species divergence in Ficedula flycatchers.</title>
        <authorList>
            <person name="Ellegren H."/>
            <person name="Smeds L."/>
            <person name="Burri R."/>
            <person name="Olason P.I."/>
            <person name="Backstrom N."/>
            <person name="Kawakami T."/>
            <person name="Kunstner A."/>
            <person name="Makinen H."/>
            <person name="Nadachowska-Brzyska K."/>
            <person name="Qvarnstrom A."/>
            <person name="Uebbing S."/>
            <person name="Wolf J.B."/>
        </authorList>
    </citation>
    <scope>NUCLEOTIDE SEQUENCE [LARGE SCALE GENOMIC DNA]</scope>
</reference>
<evidence type="ECO:0000313" key="3">
    <source>
        <dbReference type="Proteomes" id="UP000016665"/>
    </source>
</evidence>
<evidence type="ECO:0000256" key="1">
    <source>
        <dbReference type="SAM" id="MobiDB-lite"/>
    </source>
</evidence>
<dbReference type="Ensembl" id="ENSFALT00000038127.1">
    <property type="protein sequence ID" value="ENSFALP00000024966.1"/>
    <property type="gene ID" value="ENSFALG00000028258.1"/>
</dbReference>
<organism evidence="2 3">
    <name type="scientific">Ficedula albicollis</name>
    <name type="common">Collared flycatcher</name>
    <name type="synonym">Muscicapa albicollis</name>
    <dbReference type="NCBI Taxonomy" id="59894"/>
    <lineage>
        <taxon>Eukaryota</taxon>
        <taxon>Metazoa</taxon>
        <taxon>Chordata</taxon>
        <taxon>Craniata</taxon>
        <taxon>Vertebrata</taxon>
        <taxon>Euteleostomi</taxon>
        <taxon>Archelosauria</taxon>
        <taxon>Archosauria</taxon>
        <taxon>Dinosauria</taxon>
        <taxon>Saurischia</taxon>
        <taxon>Theropoda</taxon>
        <taxon>Coelurosauria</taxon>
        <taxon>Aves</taxon>
        <taxon>Neognathae</taxon>
        <taxon>Neoaves</taxon>
        <taxon>Telluraves</taxon>
        <taxon>Australaves</taxon>
        <taxon>Passeriformes</taxon>
        <taxon>Muscicapidae</taxon>
        <taxon>Ficedula</taxon>
    </lineage>
</organism>